<dbReference type="SUPFAM" id="SSF51735">
    <property type="entry name" value="NAD(P)-binding Rossmann-fold domains"/>
    <property type="match status" value="1"/>
</dbReference>
<evidence type="ECO:0000313" key="4">
    <source>
        <dbReference type="Proteomes" id="UP000642070"/>
    </source>
</evidence>
<proteinExistence type="inferred from homology"/>
<keyword evidence="2" id="KW-0560">Oxidoreductase</keyword>
<protein>
    <submittedName>
        <fullName evidence="3">Dehydrogenase</fullName>
    </submittedName>
</protein>
<dbReference type="Pfam" id="PF13561">
    <property type="entry name" value="adh_short_C2"/>
    <property type="match status" value="1"/>
</dbReference>
<comment type="similarity">
    <text evidence="1">Belongs to the short-chain dehydrogenases/reductases (SDR) family.</text>
</comment>
<keyword evidence="4" id="KW-1185">Reference proteome</keyword>
<dbReference type="GO" id="GO:0016491">
    <property type="term" value="F:oxidoreductase activity"/>
    <property type="evidence" value="ECO:0007669"/>
    <property type="project" value="UniProtKB-KW"/>
</dbReference>
<organism evidence="3 4">
    <name type="scientific">Dactylosporangium sucinum</name>
    <dbReference type="NCBI Taxonomy" id="1424081"/>
    <lineage>
        <taxon>Bacteria</taxon>
        <taxon>Bacillati</taxon>
        <taxon>Actinomycetota</taxon>
        <taxon>Actinomycetes</taxon>
        <taxon>Micromonosporales</taxon>
        <taxon>Micromonosporaceae</taxon>
        <taxon>Dactylosporangium</taxon>
    </lineage>
</organism>
<evidence type="ECO:0000256" key="2">
    <source>
        <dbReference type="ARBA" id="ARBA00023002"/>
    </source>
</evidence>
<dbReference type="FunFam" id="3.40.50.720:FF:000084">
    <property type="entry name" value="Short-chain dehydrogenase reductase"/>
    <property type="match status" value="1"/>
</dbReference>
<dbReference type="PRINTS" id="PR00080">
    <property type="entry name" value="SDRFAMILY"/>
</dbReference>
<dbReference type="InterPro" id="IPR051122">
    <property type="entry name" value="SDR_DHRS6-like"/>
</dbReference>
<dbReference type="EMBL" id="BMPI01000019">
    <property type="protein sequence ID" value="GGM35635.1"/>
    <property type="molecule type" value="Genomic_DNA"/>
</dbReference>
<dbReference type="PROSITE" id="PS00061">
    <property type="entry name" value="ADH_SHORT"/>
    <property type="match status" value="1"/>
</dbReference>
<dbReference type="PANTHER" id="PTHR43477:SF1">
    <property type="entry name" value="DIHYDROANTICAPSIN 7-DEHYDROGENASE"/>
    <property type="match status" value="1"/>
</dbReference>
<name>A0A917TS44_9ACTN</name>
<dbReference type="Gene3D" id="3.40.50.720">
    <property type="entry name" value="NAD(P)-binding Rossmann-like Domain"/>
    <property type="match status" value="1"/>
</dbReference>
<comment type="caution">
    <text evidence="3">The sequence shown here is derived from an EMBL/GenBank/DDBJ whole genome shotgun (WGS) entry which is preliminary data.</text>
</comment>
<evidence type="ECO:0000256" key="1">
    <source>
        <dbReference type="ARBA" id="ARBA00006484"/>
    </source>
</evidence>
<dbReference type="Proteomes" id="UP000642070">
    <property type="component" value="Unassembled WGS sequence"/>
</dbReference>
<dbReference type="InterPro" id="IPR020904">
    <property type="entry name" value="Sc_DH/Rdtase_CS"/>
</dbReference>
<sequence>MGNRLQDKVVLITGAGSVGPGWGNGKAAAVLFAREGARVFAVDRDERAVAETQRIIAGEGGVCVPFTADVSSTSDVEAMTVACLRRFGGIDVLHNNVGVGFVSGLLDTAEPDWERALRVNVTSMFLTCRTIVPHMIEAYRRDGRIRSIINVGAVAGRRWTGVPMLAYATSKGAIEPFTRSVALEFARAGIRCNCVLPGLMNTPFIVAPMQEAYGGGDVDRMIAVRDEQSPTGQMGTGWDVAHAALFLAGDESNFVNGHALVVDGGQSAQTWSPARPLDAGRAATVHPQ</sequence>
<dbReference type="InterPro" id="IPR036291">
    <property type="entry name" value="NAD(P)-bd_dom_sf"/>
</dbReference>
<dbReference type="CDD" id="cd05233">
    <property type="entry name" value="SDR_c"/>
    <property type="match status" value="1"/>
</dbReference>
<evidence type="ECO:0000313" key="3">
    <source>
        <dbReference type="EMBL" id="GGM35635.1"/>
    </source>
</evidence>
<dbReference type="PRINTS" id="PR00081">
    <property type="entry name" value="GDHRDH"/>
</dbReference>
<dbReference type="AlphaFoldDB" id="A0A917TS44"/>
<dbReference type="RefSeq" id="WP_190251526.1">
    <property type="nucleotide sequence ID" value="NZ_BMPI01000019.1"/>
</dbReference>
<dbReference type="PANTHER" id="PTHR43477">
    <property type="entry name" value="DIHYDROANTICAPSIN 7-DEHYDROGENASE"/>
    <property type="match status" value="1"/>
</dbReference>
<gene>
    <name evidence="3" type="ORF">GCM10007977_041320</name>
</gene>
<accession>A0A917TS44</accession>
<reference evidence="3" key="2">
    <citation type="submission" date="2020-09" db="EMBL/GenBank/DDBJ databases">
        <authorList>
            <person name="Sun Q."/>
            <person name="Ohkuma M."/>
        </authorList>
    </citation>
    <scope>NUCLEOTIDE SEQUENCE</scope>
    <source>
        <strain evidence="3">JCM 19831</strain>
    </source>
</reference>
<reference evidence="3" key="1">
    <citation type="journal article" date="2014" name="Int. J. Syst. Evol. Microbiol.">
        <title>Complete genome sequence of Corynebacterium casei LMG S-19264T (=DSM 44701T), isolated from a smear-ripened cheese.</title>
        <authorList>
            <consortium name="US DOE Joint Genome Institute (JGI-PGF)"/>
            <person name="Walter F."/>
            <person name="Albersmeier A."/>
            <person name="Kalinowski J."/>
            <person name="Ruckert C."/>
        </authorList>
    </citation>
    <scope>NUCLEOTIDE SEQUENCE</scope>
    <source>
        <strain evidence="3">JCM 19831</strain>
    </source>
</reference>
<dbReference type="InterPro" id="IPR002347">
    <property type="entry name" value="SDR_fam"/>
</dbReference>